<proteinExistence type="predicted"/>
<dbReference type="AlphaFoldDB" id="A0AA88AHA9"/>
<evidence type="ECO:0000313" key="2">
    <source>
        <dbReference type="Proteomes" id="UP001187192"/>
    </source>
</evidence>
<comment type="caution">
    <text evidence="1">The sequence shown here is derived from an EMBL/GenBank/DDBJ whole genome shotgun (WGS) entry which is preliminary data.</text>
</comment>
<evidence type="ECO:0000313" key="1">
    <source>
        <dbReference type="EMBL" id="GMN51930.1"/>
    </source>
</evidence>
<dbReference type="EMBL" id="BTGU01000039">
    <property type="protein sequence ID" value="GMN51930.1"/>
    <property type="molecule type" value="Genomic_DNA"/>
</dbReference>
<reference evidence="1" key="1">
    <citation type="submission" date="2023-07" db="EMBL/GenBank/DDBJ databases">
        <title>draft genome sequence of fig (Ficus carica).</title>
        <authorList>
            <person name="Takahashi T."/>
            <person name="Nishimura K."/>
        </authorList>
    </citation>
    <scope>NUCLEOTIDE SEQUENCE</scope>
</reference>
<protein>
    <submittedName>
        <fullName evidence="1">Uncharacterized protein</fullName>
    </submittedName>
</protein>
<gene>
    <name evidence="1" type="ORF">TIFTF001_021085</name>
</gene>
<organism evidence="1 2">
    <name type="scientific">Ficus carica</name>
    <name type="common">Common fig</name>
    <dbReference type="NCBI Taxonomy" id="3494"/>
    <lineage>
        <taxon>Eukaryota</taxon>
        <taxon>Viridiplantae</taxon>
        <taxon>Streptophyta</taxon>
        <taxon>Embryophyta</taxon>
        <taxon>Tracheophyta</taxon>
        <taxon>Spermatophyta</taxon>
        <taxon>Magnoliopsida</taxon>
        <taxon>eudicotyledons</taxon>
        <taxon>Gunneridae</taxon>
        <taxon>Pentapetalae</taxon>
        <taxon>rosids</taxon>
        <taxon>fabids</taxon>
        <taxon>Rosales</taxon>
        <taxon>Moraceae</taxon>
        <taxon>Ficeae</taxon>
        <taxon>Ficus</taxon>
    </lineage>
</organism>
<sequence>MDAPRNDGDIGVVSAVGTPMLKSVRVLMQGERQSFGKAKMTVPGSEGFSSIYSEQQDAMGVNCKGATVPVRVVGCRRFDT</sequence>
<keyword evidence="2" id="KW-1185">Reference proteome</keyword>
<accession>A0AA88AHA9</accession>
<name>A0AA88AHA9_FICCA</name>
<dbReference type="Proteomes" id="UP001187192">
    <property type="component" value="Unassembled WGS sequence"/>
</dbReference>